<comment type="caution">
    <text evidence="2">The sequence shown here is derived from an EMBL/GenBank/DDBJ whole genome shotgun (WGS) entry which is preliminary data.</text>
</comment>
<feature type="chain" id="PRO_5014980179" description="Fibronectin type-III domain-containing protein" evidence="1">
    <location>
        <begin position="22"/>
        <end position="352"/>
    </location>
</feature>
<name>A0A2M7U1N0_9BACT</name>
<sequence>MRNIVLFAICCFLLTTPGVFAGPTSTNFELRNYDFGSGATEDSSSTNFSLFGIAGEGSQGSLSSGNFGVGAGLPYTIMPALPPAPTFTNPGNTYDRLHIVIATAGNPSDTTYAIAITESTDTNWNNIKYVQSDSTPGTILGIEDFQTYTAWGGASGSYITNLSENVTYKVKVKARQGNFTETGWGPESTATTDVPTLTFGVDSDAIVFNDLNSFNNYTDSSKSTVLTTSTNAYNGYLIYGFATQVLTSGVNTVPHYASPNSAPTTWTGYGFGYSTDDTNLVGGTANRFTDSGPKFAGFTGISPGDPVADTSGPIVSTILSQDYTISYRVSANPTSLAGKYSTTLIYIVVPTF</sequence>
<keyword evidence="1" id="KW-0732">Signal</keyword>
<dbReference type="Proteomes" id="UP000228503">
    <property type="component" value="Unassembled WGS sequence"/>
</dbReference>
<reference evidence="3" key="1">
    <citation type="submission" date="2017-09" db="EMBL/GenBank/DDBJ databases">
        <title>Depth-based differentiation of microbial function through sediment-hosted aquifers and enrichment of novel symbionts in the deep terrestrial subsurface.</title>
        <authorList>
            <person name="Probst A.J."/>
            <person name="Ladd B."/>
            <person name="Jarett J.K."/>
            <person name="Geller-Mcgrath D.E."/>
            <person name="Sieber C.M.K."/>
            <person name="Emerson J.B."/>
            <person name="Anantharaman K."/>
            <person name="Thomas B.C."/>
            <person name="Malmstrom R."/>
            <person name="Stieglmeier M."/>
            <person name="Klingl A."/>
            <person name="Woyke T."/>
            <person name="Ryan C.M."/>
            <person name="Banfield J.F."/>
        </authorList>
    </citation>
    <scope>NUCLEOTIDE SEQUENCE [LARGE SCALE GENOMIC DNA]</scope>
</reference>
<feature type="signal peptide" evidence="1">
    <location>
        <begin position="1"/>
        <end position="21"/>
    </location>
</feature>
<evidence type="ECO:0000313" key="3">
    <source>
        <dbReference type="Proteomes" id="UP000228503"/>
    </source>
</evidence>
<organism evidence="2 3">
    <name type="scientific">Candidatus Roizmanbacteria bacterium CG_4_10_14_0_2_um_filter_39_13</name>
    <dbReference type="NCBI Taxonomy" id="1974825"/>
    <lineage>
        <taxon>Bacteria</taxon>
        <taxon>Candidatus Roizmaniibacteriota</taxon>
    </lineage>
</organism>
<protein>
    <recommendedName>
        <fullName evidence="4">Fibronectin type-III domain-containing protein</fullName>
    </recommendedName>
</protein>
<dbReference type="AlphaFoldDB" id="A0A2M7U1N0"/>
<proteinExistence type="predicted"/>
<dbReference type="EMBL" id="PFOB01000006">
    <property type="protein sequence ID" value="PIZ63988.1"/>
    <property type="molecule type" value="Genomic_DNA"/>
</dbReference>
<evidence type="ECO:0008006" key="4">
    <source>
        <dbReference type="Google" id="ProtNLM"/>
    </source>
</evidence>
<gene>
    <name evidence="2" type="ORF">COY16_00510</name>
</gene>
<evidence type="ECO:0000256" key="1">
    <source>
        <dbReference type="SAM" id="SignalP"/>
    </source>
</evidence>
<evidence type="ECO:0000313" key="2">
    <source>
        <dbReference type="EMBL" id="PIZ63988.1"/>
    </source>
</evidence>
<accession>A0A2M7U1N0</accession>